<dbReference type="SMART" id="SM00382">
    <property type="entry name" value="AAA"/>
    <property type="match status" value="1"/>
</dbReference>
<dbReference type="Proteomes" id="UP000041394">
    <property type="component" value="Unassembled WGS sequence"/>
</dbReference>
<dbReference type="InterPro" id="IPR036225">
    <property type="entry name" value="SRP/SRP_N"/>
</dbReference>
<name>A0A0K2X4W1_9HELI</name>
<keyword evidence="6" id="KW-0694">RNA-binding</keyword>
<evidence type="ECO:0000256" key="4">
    <source>
        <dbReference type="ARBA" id="ARBA00022741"/>
    </source>
</evidence>
<comment type="similarity">
    <text evidence="2">Belongs to the GTP-binding SRP family. SRP54 subfamily.</text>
</comment>
<dbReference type="Proteomes" id="UP000038622">
    <property type="component" value="Unassembled WGS sequence"/>
</dbReference>
<dbReference type="Gene3D" id="1.20.120.140">
    <property type="entry name" value="Signal recognition particle SRP54, nucleotide-binding domain"/>
    <property type="match status" value="1"/>
</dbReference>
<dbReference type="STRING" id="1578720.HAL011_03580"/>
<evidence type="ECO:0000256" key="9">
    <source>
        <dbReference type="ARBA" id="ARBA00023274"/>
    </source>
</evidence>
<evidence type="ECO:0000256" key="5">
    <source>
        <dbReference type="ARBA" id="ARBA00022801"/>
    </source>
</evidence>
<keyword evidence="9" id="KW-0687">Ribonucleoprotein</keyword>
<dbReference type="EC" id="3.6.5.4" evidence="10"/>
<reference evidence="14" key="1">
    <citation type="submission" date="2014-12" db="EMBL/GenBank/DDBJ databases">
        <title>Whole genome sequences of four Staphylococcus schleiferi canine isolates.</title>
        <authorList>
            <person name="Misic A.M."/>
            <person name="Cain C."/>
            <person name="Morris D.O."/>
            <person name="Rankin S."/>
            <person name="Beiting D."/>
        </authorList>
    </citation>
    <scope>NUCLEOTIDE SEQUENCE</scope>
    <source>
        <strain evidence="13">ASB11</strain>
        <strain evidence="14">ASB13</strain>
        <strain evidence="15">ASB9</strain>
    </source>
</reference>
<dbReference type="EMBL" id="CDML01000010">
    <property type="protein sequence ID" value="CRF40596.1"/>
    <property type="molecule type" value="Genomic_DNA"/>
</dbReference>
<comment type="subcellular location">
    <subcellularLocation>
        <location evidence="1">Cytoplasm</location>
    </subcellularLocation>
</comment>
<dbReference type="Pfam" id="PF02881">
    <property type="entry name" value="SRP54_N"/>
    <property type="match status" value="1"/>
</dbReference>
<evidence type="ECO:0000256" key="6">
    <source>
        <dbReference type="ARBA" id="ARBA00022884"/>
    </source>
</evidence>
<evidence type="ECO:0000256" key="1">
    <source>
        <dbReference type="ARBA" id="ARBA00004496"/>
    </source>
</evidence>
<dbReference type="GO" id="GO:0003924">
    <property type="term" value="F:GTPase activity"/>
    <property type="evidence" value="ECO:0007669"/>
    <property type="project" value="InterPro"/>
</dbReference>
<dbReference type="SUPFAM" id="SSF47446">
    <property type="entry name" value="Signal peptide-binding domain"/>
    <property type="match status" value="1"/>
</dbReference>
<protein>
    <recommendedName>
        <fullName evidence="10">signal-recognition-particle GTPase</fullName>
        <ecNumber evidence="10">3.6.5.4</ecNumber>
    </recommendedName>
</protein>
<dbReference type="PROSITE" id="PS00300">
    <property type="entry name" value="SRP54"/>
    <property type="match status" value="1"/>
</dbReference>
<dbReference type="SUPFAM" id="SSF52540">
    <property type="entry name" value="P-loop containing nucleoside triphosphate hydrolases"/>
    <property type="match status" value="1"/>
</dbReference>
<dbReference type="InterPro" id="IPR003593">
    <property type="entry name" value="AAA+_ATPase"/>
</dbReference>
<evidence type="ECO:0000313" key="13">
    <source>
        <dbReference type="EMBL" id="CRF40596.1"/>
    </source>
</evidence>
<dbReference type="Gene3D" id="1.10.260.30">
    <property type="entry name" value="Signal recognition particle, SRP54 subunit, M-domain"/>
    <property type="match status" value="1"/>
</dbReference>
<evidence type="ECO:0000256" key="10">
    <source>
        <dbReference type="ARBA" id="ARBA00035672"/>
    </source>
</evidence>
<comment type="catalytic activity">
    <reaction evidence="11">
        <text>GTP + H2O = GDP + phosphate + H(+)</text>
        <dbReference type="Rhea" id="RHEA:19669"/>
        <dbReference type="ChEBI" id="CHEBI:15377"/>
        <dbReference type="ChEBI" id="CHEBI:15378"/>
        <dbReference type="ChEBI" id="CHEBI:37565"/>
        <dbReference type="ChEBI" id="CHEBI:43474"/>
        <dbReference type="ChEBI" id="CHEBI:58189"/>
        <dbReference type="EC" id="3.6.5.4"/>
    </reaction>
</comment>
<keyword evidence="4" id="KW-0547">Nucleotide-binding</keyword>
<evidence type="ECO:0000313" key="17">
    <source>
        <dbReference type="Proteomes" id="UP000041394"/>
    </source>
</evidence>
<dbReference type="SMART" id="SM00962">
    <property type="entry name" value="SRP54"/>
    <property type="match status" value="1"/>
</dbReference>
<dbReference type="NCBIfam" id="TIGR00959">
    <property type="entry name" value="ffh"/>
    <property type="match status" value="1"/>
</dbReference>
<feature type="domain" description="SRP54-type proteins GTP-binding" evidence="12">
    <location>
        <begin position="261"/>
        <end position="274"/>
    </location>
</feature>
<sequence>MFDTLTQSFKNALGKIRFQDDLKALEKALDELKKALLRNDVHHKVAKELVKNIEAKTKAKGIGKQQFLDALQESLLEILSVPGAASGFVYAPTPPTIVLMCGLQGGGKTTTCAKLANYLKTRNKKVLLVACDLERLAAIEQLQVLGAQIGVEVFHKAGSVLDIAKGALERAKEGQFDVVIVDSAGRLAIDKPLMDELKALKDLLKPLETFYVADALSGQDGVRSAQTFHTEIGISGVVLSKFDSDSKGGVALGIAHQLQIPLRFIGHGEKIPDLDIFVPERIANRLMGAGDIVSLVEKTSSVIDPKEAKNISKKLKKGQFGFTDFLEQLEKVKKLGSISSLVSMIPGLSGVAGALKGTDLENSAEIKRIKAMVNSMTAKERDNPSLLNGSRKKRIALGSGLEVAEINRILKRFDQASQLAKKLSSKGGVANLLQMLQQNQPPQRH</sequence>
<keyword evidence="3" id="KW-0963">Cytoplasm</keyword>
<dbReference type="GO" id="GO:0006614">
    <property type="term" value="P:SRP-dependent cotranslational protein targeting to membrane"/>
    <property type="evidence" value="ECO:0007669"/>
    <property type="project" value="InterPro"/>
</dbReference>
<reference evidence="17 18" key="2">
    <citation type="submission" date="2014-12" db="EMBL/GenBank/DDBJ databases">
        <authorList>
            <person name="Jaenicke S."/>
        </authorList>
    </citation>
    <scope>NUCLEOTIDE SEQUENCE [LARGE SCALE GENOMIC DNA]</scope>
</reference>
<keyword evidence="5" id="KW-0378">Hydrolase</keyword>
<dbReference type="SMART" id="SM00963">
    <property type="entry name" value="SRP54_N"/>
    <property type="match status" value="1"/>
</dbReference>
<proteinExistence type="inferred from homology"/>
<dbReference type="RefSeq" id="WP_053940910.1">
    <property type="nucleotide sequence ID" value="NZ_CDMH01000020.1"/>
</dbReference>
<keyword evidence="7" id="KW-0342">GTP-binding</keyword>
<dbReference type="GO" id="GO:0005525">
    <property type="term" value="F:GTP binding"/>
    <property type="evidence" value="ECO:0007669"/>
    <property type="project" value="UniProtKB-KW"/>
</dbReference>
<dbReference type="Pfam" id="PF00448">
    <property type="entry name" value="SRP54"/>
    <property type="match status" value="1"/>
</dbReference>
<evidence type="ECO:0000313" key="14">
    <source>
        <dbReference type="EMBL" id="CRF42250.1"/>
    </source>
</evidence>
<keyword evidence="16" id="KW-1185">Reference proteome</keyword>
<evidence type="ECO:0000313" key="18">
    <source>
        <dbReference type="Proteomes" id="UP000045175"/>
    </source>
</evidence>
<dbReference type="AlphaFoldDB" id="A0A0K2X4W1"/>
<dbReference type="InterPro" id="IPR027417">
    <property type="entry name" value="P-loop_NTPase"/>
</dbReference>
<dbReference type="Proteomes" id="UP000045175">
    <property type="component" value="Unassembled WGS sequence"/>
</dbReference>
<dbReference type="InterPro" id="IPR022941">
    <property type="entry name" value="SRP54"/>
</dbReference>
<accession>A0A0K2X4W1</accession>
<dbReference type="InterPro" id="IPR004780">
    <property type="entry name" value="SRP"/>
</dbReference>
<evidence type="ECO:0000256" key="7">
    <source>
        <dbReference type="ARBA" id="ARBA00023134"/>
    </source>
</evidence>
<organism evidence="14 18">
    <name type="scientific">Helicobacter ailurogastricus</name>
    <dbReference type="NCBI Taxonomy" id="1578720"/>
    <lineage>
        <taxon>Bacteria</taxon>
        <taxon>Pseudomonadati</taxon>
        <taxon>Campylobacterota</taxon>
        <taxon>Epsilonproteobacteria</taxon>
        <taxon>Campylobacterales</taxon>
        <taxon>Helicobacteraceae</taxon>
        <taxon>Helicobacter</taxon>
    </lineage>
</organism>
<dbReference type="InterPro" id="IPR013822">
    <property type="entry name" value="Signal_recog_particl_SRP54_hlx"/>
</dbReference>
<dbReference type="EMBL" id="CDMN01000032">
    <property type="protein sequence ID" value="CRF44202.1"/>
    <property type="molecule type" value="Genomic_DNA"/>
</dbReference>
<dbReference type="GO" id="GO:0008312">
    <property type="term" value="F:7S RNA binding"/>
    <property type="evidence" value="ECO:0007669"/>
    <property type="project" value="InterPro"/>
</dbReference>
<evidence type="ECO:0000256" key="8">
    <source>
        <dbReference type="ARBA" id="ARBA00023135"/>
    </source>
</evidence>
<dbReference type="SUPFAM" id="SSF47364">
    <property type="entry name" value="Domain of the SRP/SRP receptor G-proteins"/>
    <property type="match status" value="1"/>
</dbReference>
<dbReference type="CDD" id="cd18539">
    <property type="entry name" value="SRP_G"/>
    <property type="match status" value="1"/>
</dbReference>
<dbReference type="InterPro" id="IPR036891">
    <property type="entry name" value="Signal_recog_part_SRP54_M_sf"/>
</dbReference>
<dbReference type="EMBL" id="CDMH01000020">
    <property type="protein sequence ID" value="CRF42250.1"/>
    <property type="molecule type" value="Genomic_DNA"/>
</dbReference>
<evidence type="ECO:0000259" key="12">
    <source>
        <dbReference type="PROSITE" id="PS00300"/>
    </source>
</evidence>
<evidence type="ECO:0000256" key="2">
    <source>
        <dbReference type="ARBA" id="ARBA00005450"/>
    </source>
</evidence>
<dbReference type="InterPro" id="IPR000897">
    <property type="entry name" value="SRP54_GTPase_dom"/>
</dbReference>
<dbReference type="Pfam" id="PF02978">
    <property type="entry name" value="SRP_SPB"/>
    <property type="match status" value="1"/>
</dbReference>
<dbReference type="Gene3D" id="3.40.50.300">
    <property type="entry name" value="P-loop containing nucleotide triphosphate hydrolases"/>
    <property type="match status" value="1"/>
</dbReference>
<dbReference type="InterPro" id="IPR042101">
    <property type="entry name" value="SRP54_N_sf"/>
</dbReference>
<dbReference type="InterPro" id="IPR004125">
    <property type="entry name" value="Signal_recog_particle_SRP54_M"/>
</dbReference>
<evidence type="ECO:0000256" key="11">
    <source>
        <dbReference type="ARBA" id="ARBA00048027"/>
    </source>
</evidence>
<dbReference type="PANTHER" id="PTHR11564">
    <property type="entry name" value="SIGNAL RECOGNITION PARTICLE 54K PROTEIN SRP54"/>
    <property type="match status" value="1"/>
</dbReference>
<evidence type="ECO:0000256" key="3">
    <source>
        <dbReference type="ARBA" id="ARBA00022490"/>
    </source>
</evidence>
<dbReference type="GO" id="GO:0048500">
    <property type="term" value="C:signal recognition particle"/>
    <property type="evidence" value="ECO:0007669"/>
    <property type="project" value="InterPro"/>
</dbReference>
<dbReference type="OrthoDB" id="9804720at2"/>
<dbReference type="PANTHER" id="PTHR11564:SF5">
    <property type="entry name" value="SIGNAL RECOGNITION PARTICLE SUBUNIT SRP54"/>
    <property type="match status" value="1"/>
</dbReference>
<evidence type="ECO:0000313" key="15">
    <source>
        <dbReference type="EMBL" id="CRF44202.1"/>
    </source>
</evidence>
<evidence type="ECO:0000313" key="16">
    <source>
        <dbReference type="Proteomes" id="UP000038622"/>
    </source>
</evidence>
<reference evidence="16" key="3">
    <citation type="submission" date="2014-12" db="EMBL/GenBank/DDBJ databases">
        <authorList>
            <person name="Smet A."/>
        </authorList>
    </citation>
    <scope>NUCLEOTIDE SEQUENCE [LARGE SCALE GENOMIC DNA]</scope>
</reference>
<gene>
    <name evidence="13" type="ORF">HAL011_03580</name>
    <name evidence="14" type="ORF">HAL013_04170</name>
    <name evidence="15" type="ORF">HAL09_07770</name>
</gene>
<keyword evidence="8" id="KW-0733">Signal recognition particle</keyword>